<proteinExistence type="predicted"/>
<protein>
    <recommendedName>
        <fullName evidence="3">Toxin-antitoxin system toxin component, PIN family</fullName>
    </recommendedName>
</protein>
<organism evidence="1 2">
    <name type="scientific">Spirosoma montaniterrae</name>
    <dbReference type="NCBI Taxonomy" id="1178516"/>
    <lineage>
        <taxon>Bacteria</taxon>
        <taxon>Pseudomonadati</taxon>
        <taxon>Bacteroidota</taxon>
        <taxon>Cytophagia</taxon>
        <taxon>Cytophagales</taxon>
        <taxon>Cytophagaceae</taxon>
        <taxon>Spirosoma</taxon>
    </lineage>
</organism>
<keyword evidence="2" id="KW-1185">Reference proteome</keyword>
<dbReference type="EMBL" id="CP014263">
    <property type="protein sequence ID" value="AQG80188.1"/>
    <property type="molecule type" value="Genomic_DNA"/>
</dbReference>
<evidence type="ECO:0008006" key="3">
    <source>
        <dbReference type="Google" id="ProtNLM"/>
    </source>
</evidence>
<sequence length="78" mass="8695">MAQVNRFQSLAQLFMRHIDGLPVTGVVRDKNDDYLLGVCKACHADFLITGDDDLLIVGTFEQTTILSMGQFLQILPLL</sequence>
<reference evidence="1 2" key="1">
    <citation type="submission" date="2016-01" db="EMBL/GenBank/DDBJ databases">
        <authorList>
            <person name="Oliw E.H."/>
        </authorList>
    </citation>
    <scope>NUCLEOTIDE SEQUENCE [LARGE SCALE GENOMIC DNA]</scope>
    <source>
        <strain evidence="1 2">DY10</strain>
    </source>
</reference>
<accession>A0A1P9WXZ5</accession>
<dbReference type="Proteomes" id="UP000187941">
    <property type="component" value="Chromosome"/>
</dbReference>
<evidence type="ECO:0000313" key="2">
    <source>
        <dbReference type="Proteomes" id="UP000187941"/>
    </source>
</evidence>
<dbReference type="AlphaFoldDB" id="A0A1P9WXZ5"/>
<evidence type="ECO:0000313" key="1">
    <source>
        <dbReference type="EMBL" id="AQG80188.1"/>
    </source>
</evidence>
<name>A0A1P9WXZ5_9BACT</name>
<dbReference type="KEGG" id="smon:AWR27_13195"/>
<gene>
    <name evidence="1" type="ORF">AWR27_13195</name>
</gene>